<comment type="function">
    <text evidence="2">Secreted tripeptidyl-peptidase which degrades proteins at acidic pHs and is involved in virulence.</text>
</comment>
<protein>
    <recommendedName>
        <fullName evidence="4">tripeptidyl-peptidase II</fullName>
        <ecNumber evidence="4">3.4.14.10</ecNumber>
    </recommendedName>
</protein>
<name>A0AAE0DJJ8_9LECA</name>
<proteinExistence type="predicted"/>
<evidence type="ECO:0000256" key="14">
    <source>
        <dbReference type="ARBA" id="ARBA00023180"/>
    </source>
</evidence>
<dbReference type="CDD" id="cd04056">
    <property type="entry name" value="Peptidases_S53"/>
    <property type="match status" value="1"/>
</dbReference>
<evidence type="ECO:0000256" key="13">
    <source>
        <dbReference type="ARBA" id="ARBA00023145"/>
    </source>
</evidence>
<dbReference type="PROSITE" id="PS51695">
    <property type="entry name" value="SEDOLISIN"/>
    <property type="match status" value="1"/>
</dbReference>
<keyword evidence="9 15" id="KW-0378">Hydrolase</keyword>
<evidence type="ECO:0000256" key="9">
    <source>
        <dbReference type="ARBA" id="ARBA00022801"/>
    </source>
</evidence>
<dbReference type="PROSITE" id="PS00138">
    <property type="entry name" value="SUBTILASE_SER"/>
    <property type="match status" value="1"/>
</dbReference>
<dbReference type="CDD" id="cd11377">
    <property type="entry name" value="Pro-peptidase_S53"/>
    <property type="match status" value="1"/>
</dbReference>
<dbReference type="PANTHER" id="PTHR14218">
    <property type="entry name" value="PROTEASE S8 TRIPEPTIDYL PEPTIDASE I CLN2"/>
    <property type="match status" value="1"/>
</dbReference>
<keyword evidence="18" id="KW-1185">Reference proteome</keyword>
<keyword evidence="7 15" id="KW-0479">Metal-binding</keyword>
<keyword evidence="5" id="KW-0964">Secreted</keyword>
<dbReference type="AlphaFoldDB" id="A0AAE0DJJ8"/>
<keyword evidence="12" id="KW-0843">Virulence</keyword>
<evidence type="ECO:0000256" key="6">
    <source>
        <dbReference type="ARBA" id="ARBA00022670"/>
    </source>
</evidence>
<keyword evidence="10 15" id="KW-0720">Serine protease</keyword>
<evidence type="ECO:0000256" key="3">
    <source>
        <dbReference type="ARBA" id="ARBA00004239"/>
    </source>
</evidence>
<keyword evidence="14" id="KW-0325">Glycoprotein</keyword>
<dbReference type="EC" id="3.4.14.10" evidence="4"/>
<evidence type="ECO:0000256" key="1">
    <source>
        <dbReference type="ARBA" id="ARBA00001910"/>
    </source>
</evidence>
<dbReference type="InterPro" id="IPR015366">
    <property type="entry name" value="S53_propep"/>
</dbReference>
<sequence>MANSNLPSSAHQSIGCFFNLLVDYVDLLANGRTEKYLLQAKDAPIASLALLVATTTVLSSPVRTRSPYVVKDTHNVPNRWYKVGPAPPSKVINLHIGLRQSRFDELERHLYEVSIPSHPRYGQHLTAEEVKELVKPTDDTSEQVHDWLFDNGIDNARLSYNEAKDWIKVSLPVSAVEKLLDTEYSIYEHEDGDRVVRTPEWSLPQHLHEHIDAIQPTNSFFRPAGRRRTLKTLKPIEEISAAPPAAESAEFAQVNAIAATPDSTDLSVAQACNSSAVTSLCLRTLYGTKSYKPQVPGKNQVGLTDFLLEANNRSDVSIFLEMYRKEAVSEAETFQVVVINGGDNQQTPDTPAQLAAGKDLEGNLDAETIIGIDYPTPLTAFTTGGMPPFNPDDLTPTDTNEPYLQFLNAVLDMTTIPQVISSSYGDDEQTVPESYAKKVCNLFAQLGARGTSFLCASGDNGVGATGDCFTNDGKNISTFLPSFPDGCPYVTSVGATKNVNPEVAAYDPRNHFASGGGFSNYFPRPSYQNDNKVVKNYISSLGGEFAGLFNTTGRGYPDISAQGQSFITIWNGSIVLLDGTSASTPTASAVLSLVNDALIAAGKPVLGFLNPWLYSTGYTAFTDITSGSAIGCGGSGFPAEAGWDAVTGFGTPNFPKIKSLAISSNAKARV</sequence>
<evidence type="ECO:0000313" key="18">
    <source>
        <dbReference type="Proteomes" id="UP001276659"/>
    </source>
</evidence>
<evidence type="ECO:0000256" key="4">
    <source>
        <dbReference type="ARBA" id="ARBA00012462"/>
    </source>
</evidence>
<comment type="catalytic activity">
    <reaction evidence="1">
        <text>Release of an N-terminal tripeptide from a polypeptide.</text>
        <dbReference type="EC" id="3.4.14.10"/>
    </reaction>
</comment>
<dbReference type="Proteomes" id="UP001276659">
    <property type="component" value="Unassembled WGS sequence"/>
</dbReference>
<evidence type="ECO:0000256" key="2">
    <source>
        <dbReference type="ARBA" id="ARBA00002451"/>
    </source>
</evidence>
<keyword evidence="8" id="KW-0732">Signal</keyword>
<keyword evidence="13" id="KW-0865">Zymogen</keyword>
<comment type="caution">
    <text evidence="17">The sequence shown here is derived from an EMBL/GenBank/DDBJ whole genome shotgun (WGS) entry which is preliminary data.</text>
</comment>
<evidence type="ECO:0000256" key="12">
    <source>
        <dbReference type="ARBA" id="ARBA00023026"/>
    </source>
</evidence>
<dbReference type="SMART" id="SM00944">
    <property type="entry name" value="Pro-kuma_activ"/>
    <property type="match status" value="1"/>
</dbReference>
<dbReference type="InterPro" id="IPR030400">
    <property type="entry name" value="Sedolisin_dom"/>
</dbReference>
<organism evidence="17 18">
    <name type="scientific">Lepraria neglecta</name>
    <dbReference type="NCBI Taxonomy" id="209136"/>
    <lineage>
        <taxon>Eukaryota</taxon>
        <taxon>Fungi</taxon>
        <taxon>Dikarya</taxon>
        <taxon>Ascomycota</taxon>
        <taxon>Pezizomycotina</taxon>
        <taxon>Lecanoromycetes</taxon>
        <taxon>OSLEUM clade</taxon>
        <taxon>Lecanoromycetidae</taxon>
        <taxon>Lecanorales</taxon>
        <taxon>Lecanorineae</taxon>
        <taxon>Stereocaulaceae</taxon>
        <taxon>Lepraria</taxon>
    </lineage>
</organism>
<feature type="binding site" evidence="15">
    <location>
        <position position="623"/>
    </location>
    <ligand>
        <name>Ca(2+)</name>
        <dbReference type="ChEBI" id="CHEBI:29108"/>
    </ligand>
</feature>
<feature type="domain" description="Peptidase S53" evidence="16">
    <location>
        <begin position="276"/>
        <end position="664"/>
    </location>
</feature>
<feature type="active site" description="Charge relay system" evidence="15">
    <location>
        <position position="365"/>
    </location>
</feature>
<feature type="binding site" evidence="15">
    <location>
        <position position="644"/>
    </location>
    <ligand>
        <name>Ca(2+)</name>
        <dbReference type="ChEBI" id="CHEBI:29108"/>
    </ligand>
</feature>
<evidence type="ECO:0000313" key="17">
    <source>
        <dbReference type="EMBL" id="KAK3171986.1"/>
    </source>
</evidence>
<dbReference type="GO" id="GO:0008240">
    <property type="term" value="F:tripeptidyl-peptidase activity"/>
    <property type="evidence" value="ECO:0007669"/>
    <property type="project" value="UniProtKB-EC"/>
</dbReference>
<dbReference type="SUPFAM" id="SSF54897">
    <property type="entry name" value="Protease propeptides/inhibitors"/>
    <property type="match status" value="1"/>
</dbReference>
<evidence type="ECO:0000256" key="10">
    <source>
        <dbReference type="ARBA" id="ARBA00022825"/>
    </source>
</evidence>
<dbReference type="Pfam" id="PF00082">
    <property type="entry name" value="Peptidase_S8"/>
    <property type="match status" value="1"/>
</dbReference>
<feature type="binding site" evidence="15">
    <location>
        <position position="642"/>
    </location>
    <ligand>
        <name>Ca(2+)</name>
        <dbReference type="ChEBI" id="CHEBI:29108"/>
    </ligand>
</feature>
<comment type="subcellular location">
    <subcellularLocation>
        <location evidence="3">Secreted</location>
        <location evidence="3">Extracellular space</location>
    </subcellularLocation>
</comment>
<dbReference type="InterPro" id="IPR050819">
    <property type="entry name" value="Tripeptidyl-peptidase_I"/>
</dbReference>
<dbReference type="GO" id="GO:0006508">
    <property type="term" value="P:proteolysis"/>
    <property type="evidence" value="ECO:0007669"/>
    <property type="project" value="UniProtKB-KW"/>
</dbReference>
<evidence type="ECO:0000256" key="11">
    <source>
        <dbReference type="ARBA" id="ARBA00022837"/>
    </source>
</evidence>
<comment type="cofactor">
    <cofactor evidence="15">
        <name>Ca(2+)</name>
        <dbReference type="ChEBI" id="CHEBI:29108"/>
    </cofactor>
    <text evidence="15">Binds 1 Ca(2+) ion per subunit.</text>
</comment>
<reference evidence="17" key="1">
    <citation type="submission" date="2022-11" db="EMBL/GenBank/DDBJ databases">
        <title>Chromosomal genome sequence assembly and mating type (MAT) locus characterization of the leprose asexual lichenized fungus Lepraria neglecta (Nyl.) Erichsen.</title>
        <authorList>
            <person name="Allen J.L."/>
            <person name="Pfeffer B."/>
        </authorList>
    </citation>
    <scope>NUCLEOTIDE SEQUENCE</scope>
    <source>
        <strain evidence="17">Allen 5258</strain>
    </source>
</reference>
<dbReference type="PANTHER" id="PTHR14218:SF39">
    <property type="entry name" value="PEPTIDASE S53 DOMAIN-CONTAINING PROTEIN"/>
    <property type="match status" value="1"/>
</dbReference>
<evidence type="ECO:0000256" key="5">
    <source>
        <dbReference type="ARBA" id="ARBA00022525"/>
    </source>
</evidence>
<keyword evidence="11 15" id="KW-0106">Calcium</keyword>
<evidence type="ECO:0000256" key="8">
    <source>
        <dbReference type="ARBA" id="ARBA00022729"/>
    </source>
</evidence>
<accession>A0AAE0DJJ8</accession>
<dbReference type="InterPro" id="IPR023828">
    <property type="entry name" value="Peptidase_S8_Ser-AS"/>
</dbReference>
<dbReference type="Gene3D" id="3.40.50.200">
    <property type="entry name" value="Peptidase S8/S53 domain"/>
    <property type="match status" value="1"/>
</dbReference>
<dbReference type="GO" id="GO:0004252">
    <property type="term" value="F:serine-type endopeptidase activity"/>
    <property type="evidence" value="ECO:0007669"/>
    <property type="project" value="UniProtKB-UniRule"/>
</dbReference>
<evidence type="ECO:0000256" key="15">
    <source>
        <dbReference type="PROSITE-ProRule" id="PRU01032"/>
    </source>
</evidence>
<dbReference type="InterPro" id="IPR036852">
    <property type="entry name" value="Peptidase_S8/S53_dom_sf"/>
</dbReference>
<evidence type="ECO:0000256" key="7">
    <source>
        <dbReference type="ARBA" id="ARBA00022723"/>
    </source>
</evidence>
<feature type="binding site" evidence="15">
    <location>
        <position position="624"/>
    </location>
    <ligand>
        <name>Ca(2+)</name>
        <dbReference type="ChEBI" id="CHEBI:29108"/>
    </ligand>
</feature>
<dbReference type="GO" id="GO:0005576">
    <property type="term" value="C:extracellular region"/>
    <property type="evidence" value="ECO:0007669"/>
    <property type="project" value="UniProtKB-SubCell"/>
</dbReference>
<dbReference type="EMBL" id="JASNWA010000008">
    <property type="protein sequence ID" value="KAK3171986.1"/>
    <property type="molecule type" value="Genomic_DNA"/>
</dbReference>
<dbReference type="GO" id="GO:0046872">
    <property type="term" value="F:metal ion binding"/>
    <property type="evidence" value="ECO:0007669"/>
    <property type="project" value="UniProtKB-UniRule"/>
</dbReference>
<dbReference type="InterPro" id="IPR000209">
    <property type="entry name" value="Peptidase_S8/S53_dom"/>
</dbReference>
<feature type="active site" description="Charge relay system" evidence="15">
    <location>
        <position position="581"/>
    </location>
</feature>
<dbReference type="Pfam" id="PF09286">
    <property type="entry name" value="Pro-kuma_activ"/>
    <property type="match status" value="1"/>
</dbReference>
<dbReference type="SUPFAM" id="SSF52743">
    <property type="entry name" value="Subtilisin-like"/>
    <property type="match status" value="1"/>
</dbReference>
<gene>
    <name evidence="17" type="ORF">OEA41_004070</name>
</gene>
<evidence type="ECO:0000259" key="16">
    <source>
        <dbReference type="PROSITE" id="PS51695"/>
    </source>
</evidence>
<feature type="active site" description="Charge relay system" evidence="15">
    <location>
        <position position="361"/>
    </location>
</feature>
<dbReference type="FunFam" id="3.40.50.200:FF:000015">
    <property type="entry name" value="Tripeptidyl peptidase A"/>
    <property type="match status" value="1"/>
</dbReference>
<keyword evidence="6 15" id="KW-0645">Protease</keyword>